<keyword evidence="4" id="KW-1185">Reference proteome</keyword>
<feature type="compositionally biased region" description="Acidic residues" evidence="1">
    <location>
        <begin position="260"/>
        <end position="275"/>
    </location>
</feature>
<dbReference type="EMBL" id="KZ308127">
    <property type="protein sequence ID" value="KAG8222256.1"/>
    <property type="molecule type" value="Genomic_DNA"/>
</dbReference>
<dbReference type="PROSITE" id="PS50304">
    <property type="entry name" value="TUDOR"/>
    <property type="match status" value="1"/>
</dbReference>
<dbReference type="InterPro" id="IPR047367">
    <property type="entry name" value="Tudor_AKAP1"/>
</dbReference>
<dbReference type="SMART" id="SM00333">
    <property type="entry name" value="TUDOR"/>
    <property type="match status" value="1"/>
</dbReference>
<reference evidence="3" key="2">
    <citation type="submission" date="2017-10" db="EMBL/GenBank/DDBJ databases">
        <title>Ladona fulva Genome sequencing and assembly.</title>
        <authorList>
            <person name="Murali S."/>
            <person name="Richards S."/>
            <person name="Bandaranaike D."/>
            <person name="Bellair M."/>
            <person name="Blankenburg K."/>
            <person name="Chao H."/>
            <person name="Dinh H."/>
            <person name="Doddapaneni H."/>
            <person name="Dugan-Rocha S."/>
            <person name="Elkadiri S."/>
            <person name="Gnanaolivu R."/>
            <person name="Hernandez B."/>
            <person name="Skinner E."/>
            <person name="Javaid M."/>
            <person name="Lee S."/>
            <person name="Li M."/>
            <person name="Ming W."/>
            <person name="Munidasa M."/>
            <person name="Muniz J."/>
            <person name="Nguyen L."/>
            <person name="Hughes D."/>
            <person name="Osuji N."/>
            <person name="Pu L.-L."/>
            <person name="Puazo M."/>
            <person name="Qu C."/>
            <person name="Quiroz J."/>
            <person name="Raj R."/>
            <person name="Weissenberger G."/>
            <person name="Xin Y."/>
            <person name="Zou X."/>
            <person name="Han Y."/>
            <person name="Worley K."/>
            <person name="Muzny D."/>
            <person name="Gibbs R."/>
        </authorList>
    </citation>
    <scope>NUCLEOTIDE SEQUENCE</scope>
    <source>
        <strain evidence="3">Sampled in the wild</strain>
    </source>
</reference>
<dbReference type="AlphaFoldDB" id="A0A8K0JT85"/>
<protein>
    <recommendedName>
        <fullName evidence="2">Tudor domain-containing protein</fullName>
    </recommendedName>
</protein>
<dbReference type="PANTHER" id="PTHR22948:SF65">
    <property type="entry name" value="A-KINASE ANCHORING PROTEIN 1"/>
    <property type="match status" value="1"/>
</dbReference>
<dbReference type="SUPFAM" id="SSF63748">
    <property type="entry name" value="Tudor/PWWP/MBT"/>
    <property type="match status" value="1"/>
</dbReference>
<evidence type="ECO:0000313" key="4">
    <source>
        <dbReference type="Proteomes" id="UP000792457"/>
    </source>
</evidence>
<accession>A0A8K0JT85</accession>
<gene>
    <name evidence="3" type="ORF">J437_LFUL001454</name>
</gene>
<reference evidence="3" key="1">
    <citation type="submission" date="2013-04" db="EMBL/GenBank/DDBJ databases">
        <authorList>
            <person name="Qu J."/>
            <person name="Murali S.C."/>
            <person name="Bandaranaike D."/>
            <person name="Bellair M."/>
            <person name="Blankenburg K."/>
            <person name="Chao H."/>
            <person name="Dinh H."/>
            <person name="Doddapaneni H."/>
            <person name="Downs B."/>
            <person name="Dugan-Rocha S."/>
            <person name="Elkadiri S."/>
            <person name="Gnanaolivu R.D."/>
            <person name="Hernandez B."/>
            <person name="Javaid M."/>
            <person name="Jayaseelan J.C."/>
            <person name="Lee S."/>
            <person name="Li M."/>
            <person name="Ming W."/>
            <person name="Munidasa M."/>
            <person name="Muniz J."/>
            <person name="Nguyen L."/>
            <person name="Ongeri F."/>
            <person name="Osuji N."/>
            <person name="Pu L.-L."/>
            <person name="Puazo M."/>
            <person name="Qu C."/>
            <person name="Quiroz J."/>
            <person name="Raj R."/>
            <person name="Weissenberger G."/>
            <person name="Xin Y."/>
            <person name="Zou X."/>
            <person name="Han Y."/>
            <person name="Richards S."/>
            <person name="Worley K."/>
            <person name="Muzny D."/>
            <person name="Gibbs R."/>
        </authorList>
    </citation>
    <scope>NUCLEOTIDE SEQUENCE</scope>
    <source>
        <strain evidence="3">Sampled in the wild</strain>
    </source>
</reference>
<dbReference type="CDD" id="cd20407">
    <property type="entry name" value="Tudor_AKAP1"/>
    <property type="match status" value="1"/>
</dbReference>
<evidence type="ECO:0000256" key="1">
    <source>
        <dbReference type="SAM" id="MobiDB-lite"/>
    </source>
</evidence>
<dbReference type="GO" id="GO:0005737">
    <property type="term" value="C:cytoplasm"/>
    <property type="evidence" value="ECO:0007669"/>
    <property type="project" value="UniProtKB-ARBA"/>
</dbReference>
<organism evidence="3 4">
    <name type="scientific">Ladona fulva</name>
    <name type="common">Scarce chaser dragonfly</name>
    <name type="synonym">Libellula fulva</name>
    <dbReference type="NCBI Taxonomy" id="123851"/>
    <lineage>
        <taxon>Eukaryota</taxon>
        <taxon>Metazoa</taxon>
        <taxon>Ecdysozoa</taxon>
        <taxon>Arthropoda</taxon>
        <taxon>Hexapoda</taxon>
        <taxon>Insecta</taxon>
        <taxon>Pterygota</taxon>
        <taxon>Palaeoptera</taxon>
        <taxon>Odonata</taxon>
        <taxon>Epiprocta</taxon>
        <taxon>Anisoptera</taxon>
        <taxon>Libelluloidea</taxon>
        <taxon>Libellulidae</taxon>
        <taxon>Ladona</taxon>
    </lineage>
</organism>
<dbReference type="InterPro" id="IPR035437">
    <property type="entry name" value="SNase_OB-fold_sf"/>
</dbReference>
<dbReference type="Gene3D" id="2.30.30.140">
    <property type="match status" value="1"/>
</dbReference>
<dbReference type="SUPFAM" id="SSF50199">
    <property type="entry name" value="Staphylococcal nuclease"/>
    <property type="match status" value="1"/>
</dbReference>
<dbReference type="OrthoDB" id="10069557at2759"/>
<feature type="region of interest" description="Disordered" evidence="1">
    <location>
        <begin position="259"/>
        <end position="281"/>
    </location>
</feature>
<dbReference type="Gene3D" id="2.40.50.90">
    <property type="match status" value="1"/>
</dbReference>
<dbReference type="Pfam" id="PF00567">
    <property type="entry name" value="TUDOR"/>
    <property type="match status" value="1"/>
</dbReference>
<dbReference type="InterPro" id="IPR002999">
    <property type="entry name" value="Tudor"/>
</dbReference>
<dbReference type="Proteomes" id="UP000792457">
    <property type="component" value="Unassembled WGS sequence"/>
</dbReference>
<comment type="caution">
    <text evidence="3">The sequence shown here is derived from an EMBL/GenBank/DDBJ whole genome shotgun (WGS) entry which is preliminary data.</text>
</comment>
<dbReference type="PANTHER" id="PTHR22948">
    <property type="entry name" value="TUDOR DOMAIN CONTAINING PROTEIN"/>
    <property type="match status" value="1"/>
</dbReference>
<evidence type="ECO:0000259" key="2">
    <source>
        <dbReference type="PROSITE" id="PS50304"/>
    </source>
</evidence>
<sequence>MIREKFPQRRFSSMTLEQVFFLPLPLPTFPVIPDSLQLLQLVEGVSNDVILSAMVSPSHFFLQQPTHPTYPTLAKLDMWMSVCYQDADAPSLPENVQPGSICAAPTMGGWYRAQLVAIEEVPSEAEGAEEGELVKMCDIRFVDYGGYERLPAESLRQIKTDFMALPFQACECYLASVVPAPSSDENKTADGWSMQAYSLVEDLTQAQVIQAQVVGHAADGLPLVFLYTYSHSFGQVVHVNQELVRQGLAVWAVPEVVGEQAEETASEENEQAADEAEAKAA</sequence>
<name>A0A8K0JT85_LADFU</name>
<evidence type="ECO:0000313" key="3">
    <source>
        <dbReference type="EMBL" id="KAG8222256.1"/>
    </source>
</evidence>
<dbReference type="InterPro" id="IPR050621">
    <property type="entry name" value="Tudor_domain_containing"/>
</dbReference>
<feature type="domain" description="Tudor" evidence="2">
    <location>
        <begin position="95"/>
        <end position="165"/>
    </location>
</feature>
<proteinExistence type="predicted"/>